<keyword evidence="3" id="KW-1185">Reference proteome</keyword>
<name>A0A937FHQ3_9CLOT</name>
<dbReference type="AlphaFoldDB" id="A0A937FHQ3"/>
<organism evidence="2 3">
    <name type="scientific">Clostridium paridis</name>
    <dbReference type="NCBI Taxonomy" id="2803863"/>
    <lineage>
        <taxon>Bacteria</taxon>
        <taxon>Bacillati</taxon>
        <taxon>Bacillota</taxon>
        <taxon>Clostridia</taxon>
        <taxon>Eubacteriales</taxon>
        <taxon>Clostridiaceae</taxon>
        <taxon>Clostridium</taxon>
    </lineage>
</organism>
<dbReference type="EMBL" id="JAESWA010000020">
    <property type="protein sequence ID" value="MBL4931626.1"/>
    <property type="molecule type" value="Genomic_DNA"/>
</dbReference>
<sequence length="217" mass="24502">MDEKVLQEAVENISLIKGVIDRTSKSLTTFSRIFIYWGILFLVNSVLSFVILGNREKTINFMTKFPVLSYILPIGIIVILAALVYRHISKKIPLVGLEKHLMKVWMLIVIMNVIPNKVRISSTGSSSVDMTNLVIETNHFSVMIFSLAIALIVTALFTGYNHLMKLGIVYIGISLVYAYLRLPMVDEGLLQGIFSLMLPFTFIYTGFFLKTKQSRGN</sequence>
<evidence type="ECO:0000256" key="1">
    <source>
        <dbReference type="SAM" id="Phobius"/>
    </source>
</evidence>
<keyword evidence="1" id="KW-0812">Transmembrane</keyword>
<feature type="transmembrane region" description="Helical" evidence="1">
    <location>
        <begin position="140"/>
        <end position="159"/>
    </location>
</feature>
<reference evidence="2" key="1">
    <citation type="submission" date="2021-01" db="EMBL/GenBank/DDBJ databases">
        <title>Genome public.</title>
        <authorList>
            <person name="Liu C."/>
            <person name="Sun Q."/>
        </authorList>
    </citation>
    <scope>NUCLEOTIDE SEQUENCE</scope>
    <source>
        <strain evidence="2">YIM B02565</strain>
    </source>
</reference>
<feature type="transmembrane region" description="Helical" evidence="1">
    <location>
        <begin position="188"/>
        <end position="209"/>
    </location>
</feature>
<proteinExistence type="predicted"/>
<comment type="caution">
    <text evidence="2">The sequence shown here is derived from an EMBL/GenBank/DDBJ whole genome shotgun (WGS) entry which is preliminary data.</text>
</comment>
<dbReference type="RefSeq" id="WP_202767008.1">
    <property type="nucleotide sequence ID" value="NZ_JAESWA010000020.1"/>
</dbReference>
<keyword evidence="1" id="KW-0472">Membrane</keyword>
<accession>A0A937FHQ3</accession>
<protein>
    <submittedName>
        <fullName evidence="2">Uncharacterized protein</fullName>
    </submittedName>
</protein>
<feature type="transmembrane region" description="Helical" evidence="1">
    <location>
        <begin position="33"/>
        <end position="52"/>
    </location>
</feature>
<evidence type="ECO:0000313" key="2">
    <source>
        <dbReference type="EMBL" id="MBL4931626.1"/>
    </source>
</evidence>
<evidence type="ECO:0000313" key="3">
    <source>
        <dbReference type="Proteomes" id="UP000623681"/>
    </source>
</evidence>
<dbReference type="Proteomes" id="UP000623681">
    <property type="component" value="Unassembled WGS sequence"/>
</dbReference>
<keyword evidence="1" id="KW-1133">Transmembrane helix</keyword>
<feature type="transmembrane region" description="Helical" evidence="1">
    <location>
        <begin position="67"/>
        <end position="88"/>
    </location>
</feature>
<feature type="transmembrane region" description="Helical" evidence="1">
    <location>
        <begin position="166"/>
        <end position="182"/>
    </location>
</feature>
<gene>
    <name evidence="2" type="ORF">JK634_07400</name>
</gene>